<dbReference type="Gene3D" id="1.25.40.20">
    <property type="entry name" value="Ankyrin repeat-containing domain"/>
    <property type="match status" value="2"/>
</dbReference>
<evidence type="ECO:0000313" key="6">
    <source>
        <dbReference type="Proteomes" id="UP001187192"/>
    </source>
</evidence>
<evidence type="ECO:0000256" key="4">
    <source>
        <dbReference type="SAM" id="Phobius"/>
    </source>
</evidence>
<dbReference type="EMBL" id="BTGU01000001">
    <property type="protein sequence ID" value="GMN25605.1"/>
    <property type="molecule type" value="Genomic_DNA"/>
</dbReference>
<dbReference type="GO" id="GO:0005886">
    <property type="term" value="C:plasma membrane"/>
    <property type="evidence" value="ECO:0007669"/>
    <property type="project" value="TreeGrafter"/>
</dbReference>
<dbReference type="Pfam" id="PF12796">
    <property type="entry name" value="Ank_2"/>
    <property type="match status" value="2"/>
</dbReference>
<evidence type="ECO:0000256" key="1">
    <source>
        <dbReference type="ARBA" id="ARBA00022737"/>
    </source>
</evidence>
<dbReference type="SMART" id="SM00248">
    <property type="entry name" value="ANK"/>
    <property type="match status" value="5"/>
</dbReference>
<dbReference type="SUPFAM" id="SSF48403">
    <property type="entry name" value="Ankyrin repeat"/>
    <property type="match status" value="1"/>
</dbReference>
<dbReference type="PROSITE" id="PS50297">
    <property type="entry name" value="ANK_REP_REGION"/>
    <property type="match status" value="3"/>
</dbReference>
<name>A0AA87Z6S4_FICCA</name>
<proteinExistence type="predicted"/>
<gene>
    <name evidence="5" type="ORF">TIFTF001_000996</name>
</gene>
<feature type="transmembrane region" description="Helical" evidence="4">
    <location>
        <begin position="352"/>
        <end position="376"/>
    </location>
</feature>
<dbReference type="Proteomes" id="UP001187192">
    <property type="component" value="Unassembled WGS sequence"/>
</dbReference>
<reference evidence="5" key="1">
    <citation type="submission" date="2023-07" db="EMBL/GenBank/DDBJ databases">
        <title>draft genome sequence of fig (Ficus carica).</title>
        <authorList>
            <person name="Takahashi T."/>
            <person name="Nishimura K."/>
        </authorList>
    </citation>
    <scope>NUCLEOTIDE SEQUENCE</scope>
</reference>
<comment type="caution">
    <text evidence="5">The sequence shown here is derived from an EMBL/GenBank/DDBJ whole genome shotgun (WGS) entry which is preliminary data.</text>
</comment>
<keyword evidence="4" id="KW-1133">Transmembrane helix</keyword>
<keyword evidence="2 3" id="KW-0040">ANK repeat</keyword>
<feature type="repeat" description="ANK" evidence="3">
    <location>
        <begin position="57"/>
        <end position="84"/>
    </location>
</feature>
<keyword evidence="1" id="KW-0677">Repeat</keyword>
<evidence type="ECO:0000256" key="3">
    <source>
        <dbReference type="PROSITE-ProRule" id="PRU00023"/>
    </source>
</evidence>
<keyword evidence="4" id="KW-0812">Transmembrane</keyword>
<feature type="transmembrane region" description="Helical" evidence="4">
    <location>
        <begin position="388"/>
        <end position="413"/>
    </location>
</feature>
<dbReference type="InterPro" id="IPR036770">
    <property type="entry name" value="Ankyrin_rpt-contain_sf"/>
</dbReference>
<feature type="transmembrane region" description="Helical" evidence="4">
    <location>
        <begin position="419"/>
        <end position="440"/>
    </location>
</feature>
<feature type="repeat" description="ANK" evidence="3">
    <location>
        <begin position="173"/>
        <end position="195"/>
    </location>
</feature>
<sequence>MLYPNSSLLHGTNMKGNTALHIAARLGHLEMIRLLLNMVKERELEVDRSLVRMTNLKGDTALHEAVRNGHYEVSMLLIDEDRDLTCFVNNVGDSPLFLAVVLFMYLTLQGNQSKSTNKQTLPLLWNKRSYIIQFTSSHFKFLLPKHGLAITGADFVGKVLKKCPSSMVEADELGWIPLHCAAHLGNVEVVELFLEINHSSIVYIKDKQGMSALHILAKEGHVDVMKSIITKCPDTCELLDDKDRTALHVAVETALQGHAKILEMLARDPRTDKGALNKAGMTTVDIIRSRNQLWELEIVKLRCIEDKGSSTEFGKEGDKSDFRCTETENLYSHLQQPSQCPADTMRKKAFKMFLLFDSPAVGCSAASMFVHFLAAAWPRRLCFTYPTYCVTVLTELSFVGIALASVHGSLAVFPDNLGLANLATNSVLLSFSIPILYFCLKIGYNACYLFKGHGLFPEKGVLQERVKT</sequence>
<protein>
    <submittedName>
        <fullName evidence="5">Uncharacterized protein</fullName>
    </submittedName>
</protein>
<organism evidence="5 6">
    <name type="scientific">Ficus carica</name>
    <name type="common">Common fig</name>
    <dbReference type="NCBI Taxonomy" id="3494"/>
    <lineage>
        <taxon>Eukaryota</taxon>
        <taxon>Viridiplantae</taxon>
        <taxon>Streptophyta</taxon>
        <taxon>Embryophyta</taxon>
        <taxon>Tracheophyta</taxon>
        <taxon>Spermatophyta</taxon>
        <taxon>Magnoliopsida</taxon>
        <taxon>eudicotyledons</taxon>
        <taxon>Gunneridae</taxon>
        <taxon>Pentapetalae</taxon>
        <taxon>rosids</taxon>
        <taxon>fabids</taxon>
        <taxon>Rosales</taxon>
        <taxon>Moraceae</taxon>
        <taxon>Ficeae</taxon>
        <taxon>Ficus</taxon>
    </lineage>
</organism>
<dbReference type="AlphaFoldDB" id="A0AA87Z6S4"/>
<keyword evidence="4" id="KW-0472">Membrane</keyword>
<dbReference type="InterPro" id="IPR002110">
    <property type="entry name" value="Ankyrin_rpt"/>
</dbReference>
<dbReference type="PROSITE" id="PS50088">
    <property type="entry name" value="ANK_REPEAT"/>
    <property type="match status" value="3"/>
</dbReference>
<evidence type="ECO:0000256" key="2">
    <source>
        <dbReference type="ARBA" id="ARBA00023043"/>
    </source>
</evidence>
<evidence type="ECO:0000313" key="5">
    <source>
        <dbReference type="EMBL" id="GMN25605.1"/>
    </source>
</evidence>
<accession>A0AA87Z6S4</accession>
<feature type="repeat" description="ANK" evidence="3">
    <location>
        <begin position="15"/>
        <end position="37"/>
    </location>
</feature>
<dbReference type="PANTHER" id="PTHR24186:SF50">
    <property type="entry name" value="ANKYRIN REPEAT-CONTAINING PROTEIN ITN1-LIKE ISOFORM X1"/>
    <property type="match status" value="1"/>
</dbReference>
<keyword evidence="6" id="KW-1185">Reference proteome</keyword>
<dbReference type="PANTHER" id="PTHR24186">
    <property type="entry name" value="PROTEIN PHOSPHATASE 1 REGULATORY SUBUNIT"/>
    <property type="match status" value="1"/>
</dbReference>